<sequence length="160" mass="18538">MWWRNPISLNCTIYQLWSKRCYVCTQPFPSWSHTAPSLTCAVGDYTIPQGARVFVNVWAIHRDPSIWPNPSEFNPDRFLNADREWDFTGNDFNYFPFRSGIAMAERMVMYSVASLVHSFDWRLPEGTKLDLSEKFGIVLKKAEPLIAIPTPRLSNPDLHL</sequence>
<dbReference type="InterPro" id="IPR036396">
    <property type="entry name" value="Cyt_P450_sf"/>
</dbReference>
<dbReference type="InterPro" id="IPR001128">
    <property type="entry name" value="Cyt_P450"/>
</dbReference>
<dbReference type="EMBL" id="QPKB01000003">
    <property type="protein sequence ID" value="RWR80676.1"/>
    <property type="molecule type" value="Genomic_DNA"/>
</dbReference>
<gene>
    <name evidence="1" type="ORF">CKAN_00932800</name>
</gene>
<keyword evidence="2" id="KW-1185">Reference proteome</keyword>
<dbReference type="PRINTS" id="PR00463">
    <property type="entry name" value="EP450I"/>
</dbReference>
<dbReference type="OrthoDB" id="6764281at2759"/>
<proteinExistence type="predicted"/>
<evidence type="ECO:0000313" key="2">
    <source>
        <dbReference type="Proteomes" id="UP000283530"/>
    </source>
</evidence>
<dbReference type="SUPFAM" id="SSF48264">
    <property type="entry name" value="Cytochrome P450"/>
    <property type="match status" value="1"/>
</dbReference>
<accession>A0A3S3MBT9</accession>
<dbReference type="AlphaFoldDB" id="A0A3S3MBT9"/>
<dbReference type="GO" id="GO:0005506">
    <property type="term" value="F:iron ion binding"/>
    <property type="evidence" value="ECO:0007669"/>
    <property type="project" value="InterPro"/>
</dbReference>
<dbReference type="InterPro" id="IPR002401">
    <property type="entry name" value="Cyt_P450_E_grp-I"/>
</dbReference>
<dbReference type="PANTHER" id="PTHR47951">
    <property type="entry name" value="OS08G0547900 PROTEIN"/>
    <property type="match status" value="1"/>
</dbReference>
<dbReference type="Gene3D" id="1.10.630.10">
    <property type="entry name" value="Cytochrome P450"/>
    <property type="match status" value="1"/>
</dbReference>
<dbReference type="Proteomes" id="UP000283530">
    <property type="component" value="Unassembled WGS sequence"/>
</dbReference>
<dbReference type="STRING" id="337451.A0A3S3MBT9"/>
<dbReference type="GO" id="GO:0020037">
    <property type="term" value="F:heme binding"/>
    <property type="evidence" value="ECO:0007669"/>
    <property type="project" value="InterPro"/>
</dbReference>
<comment type="caution">
    <text evidence="1">The sequence shown here is derived from an EMBL/GenBank/DDBJ whole genome shotgun (WGS) entry which is preliminary data.</text>
</comment>
<dbReference type="PANTHER" id="PTHR47951:SF3">
    <property type="entry name" value="CYTOCHROME P450, FAMILY 706, SUBFAMILY A, POLYPEPTIDE 4"/>
    <property type="match status" value="1"/>
</dbReference>
<evidence type="ECO:0000313" key="1">
    <source>
        <dbReference type="EMBL" id="RWR80676.1"/>
    </source>
</evidence>
<reference evidence="1 2" key="1">
    <citation type="journal article" date="2019" name="Nat. Plants">
        <title>Stout camphor tree genome fills gaps in understanding of flowering plant genome evolution.</title>
        <authorList>
            <person name="Chaw S.M."/>
            <person name="Liu Y.C."/>
            <person name="Wu Y.W."/>
            <person name="Wang H.Y."/>
            <person name="Lin C.I."/>
            <person name="Wu C.S."/>
            <person name="Ke H.M."/>
            <person name="Chang L.Y."/>
            <person name="Hsu C.Y."/>
            <person name="Yang H.T."/>
            <person name="Sudianto E."/>
            <person name="Hsu M.H."/>
            <person name="Wu K.P."/>
            <person name="Wang L.N."/>
            <person name="Leebens-Mack J.H."/>
            <person name="Tsai I.J."/>
        </authorList>
    </citation>
    <scope>NUCLEOTIDE SEQUENCE [LARGE SCALE GENOMIC DNA]</scope>
    <source>
        <strain evidence="2">cv. Chaw 1501</strain>
        <tissue evidence="1">Young leaves</tissue>
    </source>
</reference>
<dbReference type="Pfam" id="PF00067">
    <property type="entry name" value="p450"/>
    <property type="match status" value="1"/>
</dbReference>
<dbReference type="GO" id="GO:0016705">
    <property type="term" value="F:oxidoreductase activity, acting on paired donors, with incorporation or reduction of molecular oxygen"/>
    <property type="evidence" value="ECO:0007669"/>
    <property type="project" value="InterPro"/>
</dbReference>
<name>A0A3S3MBT9_9MAGN</name>
<protein>
    <submittedName>
        <fullName evidence="1">7-ethoxycoumarin O-deethylase-like protein</fullName>
    </submittedName>
</protein>
<organism evidence="1 2">
    <name type="scientific">Cinnamomum micranthum f. kanehirae</name>
    <dbReference type="NCBI Taxonomy" id="337451"/>
    <lineage>
        <taxon>Eukaryota</taxon>
        <taxon>Viridiplantae</taxon>
        <taxon>Streptophyta</taxon>
        <taxon>Embryophyta</taxon>
        <taxon>Tracheophyta</taxon>
        <taxon>Spermatophyta</taxon>
        <taxon>Magnoliopsida</taxon>
        <taxon>Magnoliidae</taxon>
        <taxon>Laurales</taxon>
        <taxon>Lauraceae</taxon>
        <taxon>Cinnamomum</taxon>
    </lineage>
</organism>
<dbReference type="GO" id="GO:0004497">
    <property type="term" value="F:monooxygenase activity"/>
    <property type="evidence" value="ECO:0007669"/>
    <property type="project" value="InterPro"/>
</dbReference>